<dbReference type="AlphaFoldDB" id="A0A0A9HMU7"/>
<proteinExistence type="predicted"/>
<protein>
    <submittedName>
        <fullName evidence="1">Uncharacterized protein</fullName>
    </submittedName>
</protein>
<evidence type="ECO:0000313" key="1">
    <source>
        <dbReference type="EMBL" id="JAE37144.1"/>
    </source>
</evidence>
<dbReference type="EMBL" id="GBRH01160752">
    <property type="protein sequence ID" value="JAE37144.1"/>
    <property type="molecule type" value="Transcribed_RNA"/>
</dbReference>
<reference evidence="1" key="1">
    <citation type="submission" date="2014-09" db="EMBL/GenBank/DDBJ databases">
        <authorList>
            <person name="Magalhaes I.L.F."/>
            <person name="Oliveira U."/>
            <person name="Santos F.R."/>
            <person name="Vidigal T.H.D.A."/>
            <person name="Brescovit A.D."/>
            <person name="Santos A.J."/>
        </authorList>
    </citation>
    <scope>NUCLEOTIDE SEQUENCE</scope>
    <source>
        <tissue evidence="1">Shoot tissue taken approximately 20 cm above the soil surface</tissue>
    </source>
</reference>
<organism evidence="1">
    <name type="scientific">Arundo donax</name>
    <name type="common">Giant reed</name>
    <name type="synonym">Donax arundinaceus</name>
    <dbReference type="NCBI Taxonomy" id="35708"/>
    <lineage>
        <taxon>Eukaryota</taxon>
        <taxon>Viridiplantae</taxon>
        <taxon>Streptophyta</taxon>
        <taxon>Embryophyta</taxon>
        <taxon>Tracheophyta</taxon>
        <taxon>Spermatophyta</taxon>
        <taxon>Magnoliopsida</taxon>
        <taxon>Liliopsida</taxon>
        <taxon>Poales</taxon>
        <taxon>Poaceae</taxon>
        <taxon>PACMAD clade</taxon>
        <taxon>Arundinoideae</taxon>
        <taxon>Arundineae</taxon>
        <taxon>Arundo</taxon>
    </lineage>
</organism>
<reference evidence="1" key="2">
    <citation type="journal article" date="2015" name="Data Brief">
        <title>Shoot transcriptome of the giant reed, Arundo donax.</title>
        <authorList>
            <person name="Barrero R.A."/>
            <person name="Guerrero F.D."/>
            <person name="Moolhuijzen P."/>
            <person name="Goolsby J.A."/>
            <person name="Tidwell J."/>
            <person name="Bellgard S.E."/>
            <person name="Bellgard M.I."/>
        </authorList>
    </citation>
    <scope>NUCLEOTIDE SEQUENCE</scope>
    <source>
        <tissue evidence="1">Shoot tissue taken approximately 20 cm above the soil surface</tissue>
    </source>
</reference>
<accession>A0A0A9HMU7</accession>
<sequence>MHTKEIILGLMSNAKLNSDLKIKSLDDCVTIHFHAE</sequence>
<name>A0A0A9HMU7_ARUDO</name>